<dbReference type="GO" id="GO:0005576">
    <property type="term" value="C:extracellular region"/>
    <property type="evidence" value="ECO:0007669"/>
    <property type="project" value="UniProtKB-SubCell"/>
</dbReference>
<dbReference type="GO" id="GO:0007155">
    <property type="term" value="P:cell adhesion"/>
    <property type="evidence" value="ECO:0007669"/>
    <property type="project" value="InterPro"/>
</dbReference>
<comment type="subunit">
    <text evidence="2 7">Homopentamer.</text>
</comment>
<accession>A0AA96RRB2</accession>
<dbReference type="AlphaFoldDB" id="A0AA96RRB2"/>
<comment type="function">
    <text evidence="6">Required for the morphogenesis and for the elongation of the flagellar filament by facilitating polymerization of the flagellin monomers at the tip of growing filament. Forms a capping structure, which prevents flagellin subunits (transported through the central channel of the flagellum) from leaking out without polymerization at the distal end.</text>
</comment>
<sequence>MAATNFLGVGSGLPFDQWLADERKGISQKLNPYQQKQTTYKGQISAWGSISSSLSTLKDNLGKLEEEGFNGVSVSDNKTFKATAGEGAIPNSYSIAVKQLAKAHQLAVENDTRDQKIGNSAAKVTITLKEGEKPLELDLKKDETSLEQIAKKINDQKGDVVAEVITMEEGKHKLVLTSKKTGKAGEMDIKVTGNTDLQGKLEKADVETEAQDAEIFLNNKIVTRSSNTIKDLITGVTLELREVSELKDPLLDPDKPDSYKAESLTITEDTSKVKTLIEEFVKNYNSYLSTVASATKYTAPDRDKLAEGEIPTTDPTNGALFSDGSLRRLTSQLKATVSGNYPEVNEVLQSLGSIGITVTFDGKTGDERTGTLGTLTIDSKKLDAALKDNPKEVEALFLGKGGKEGIKDRMEGIFNTYLGDKESIEKKEGVIETALDSLRDQEKRIGKQITAMEQRIEETMLRRQKEYERLDKIMSDMKGTENRLMNSLAGLI</sequence>
<evidence type="ECO:0000313" key="12">
    <source>
        <dbReference type="Proteomes" id="UP001577381"/>
    </source>
</evidence>
<dbReference type="EMBL" id="CP135253">
    <property type="protein sequence ID" value="WNS36413.1"/>
    <property type="molecule type" value="Genomic_DNA"/>
</dbReference>
<protein>
    <recommendedName>
        <fullName evidence="3 7">Flagellar hook-associated protein 2</fullName>
        <shortName evidence="7">HAP2</shortName>
    </recommendedName>
    <alternativeName>
        <fullName evidence="7">Flagellar cap protein</fullName>
    </alternativeName>
</protein>
<dbReference type="InterPro" id="IPR010810">
    <property type="entry name" value="Flagellin_hook_IN_motif"/>
</dbReference>
<evidence type="ECO:0000259" key="8">
    <source>
        <dbReference type="Pfam" id="PF02465"/>
    </source>
</evidence>
<dbReference type="RefSeq" id="WP_080329580.1">
    <property type="nucleotide sequence ID" value="NZ_CP135253.1"/>
</dbReference>
<evidence type="ECO:0000313" key="10">
    <source>
        <dbReference type="EMBL" id="MFB4719191.1"/>
    </source>
</evidence>
<comment type="subcellular location">
    <subcellularLocation>
        <location evidence="7">Secreted</location>
    </subcellularLocation>
    <subcellularLocation>
        <location evidence="7">Bacterial flagellum</location>
    </subcellularLocation>
</comment>
<evidence type="ECO:0000259" key="9">
    <source>
        <dbReference type="Pfam" id="PF07195"/>
    </source>
</evidence>
<keyword evidence="11" id="KW-0966">Cell projection</keyword>
<name>A0AA96RRB2_9ENTR</name>
<dbReference type="PANTHER" id="PTHR30288:SF0">
    <property type="entry name" value="FLAGELLAR HOOK-ASSOCIATED PROTEIN 2"/>
    <property type="match status" value="1"/>
</dbReference>
<dbReference type="Proteomes" id="UP001577381">
    <property type="component" value="Unassembled WGS sequence"/>
</dbReference>
<proteinExistence type="inferred from homology"/>
<comment type="similarity">
    <text evidence="1 7">Belongs to the FliD family.</text>
</comment>
<evidence type="ECO:0000256" key="5">
    <source>
        <dbReference type="ARBA" id="ARBA00023143"/>
    </source>
</evidence>
<keyword evidence="7" id="KW-0964">Secreted</keyword>
<evidence type="ECO:0000313" key="11">
    <source>
        <dbReference type="EMBL" id="WNS36413.1"/>
    </source>
</evidence>
<reference evidence="11" key="1">
    <citation type="submission" date="2023-09" db="EMBL/GenBank/DDBJ databases">
        <title>Coexistence of blaNDM-1 and blaKPC-2 in Enterobacter chuandaensis.</title>
        <authorList>
            <person name="Chen R."/>
        </authorList>
    </citation>
    <scope>NUCLEOTIDE SEQUENCE</scope>
    <source>
        <strain evidence="11">FAHZZU5885</strain>
    </source>
</reference>
<keyword evidence="4" id="KW-0175">Coiled coil</keyword>
<keyword evidence="5 7" id="KW-0975">Bacterial flagellum</keyword>
<keyword evidence="11" id="KW-0969">Cilium</keyword>
<dbReference type="Pfam" id="PF02465">
    <property type="entry name" value="FliD_N"/>
    <property type="match status" value="1"/>
</dbReference>
<dbReference type="Pfam" id="PF07196">
    <property type="entry name" value="Flagellin_IN"/>
    <property type="match status" value="1"/>
</dbReference>
<gene>
    <name evidence="11" type="primary">fliD</name>
    <name evidence="10" type="ORF">ACE3KR_09880</name>
    <name evidence="11" type="ORF">RQP59_15100</name>
</gene>
<dbReference type="InterPro" id="IPR003481">
    <property type="entry name" value="FliD_N"/>
</dbReference>
<evidence type="ECO:0000256" key="4">
    <source>
        <dbReference type="ARBA" id="ARBA00023054"/>
    </source>
</evidence>
<keyword evidence="12" id="KW-1185">Reference proteome</keyword>
<dbReference type="PANTHER" id="PTHR30288">
    <property type="entry name" value="FLAGELLAR CAP/ASSEMBLY PROTEIN FLID"/>
    <property type="match status" value="1"/>
</dbReference>
<comment type="function">
    <text evidence="7">Required for morphogenesis and for the elongation of the flagellar filament by facilitating polymerization of the flagellin monomers at the tip of growing filament. Forms a capping structure, which prevents flagellin subunits (transported through the central channel of the flagellum) from leaking out without polymerization at the distal end.</text>
</comment>
<dbReference type="KEGG" id="echu:RQP59_15100"/>
<dbReference type="EMBL" id="JBHGSI010000002">
    <property type="protein sequence ID" value="MFB4719191.1"/>
    <property type="molecule type" value="Genomic_DNA"/>
</dbReference>
<reference evidence="10 12" key="2">
    <citation type="submission" date="2024-09" db="EMBL/GenBank/DDBJ databases">
        <title>Molecular characterization of Carbapenemase-producing Enterobacter cloacae Complex from Infections in Argentina.</title>
        <authorList>
            <person name="De Mendieta J.M."/>
            <person name="Gomez S."/>
        </authorList>
    </citation>
    <scope>NUCLEOTIDE SEQUENCE [LARGE SCALE GENOMIC DNA]</scope>
    <source>
        <strain evidence="10 12">M23267</strain>
    </source>
</reference>
<dbReference type="Pfam" id="PF07195">
    <property type="entry name" value="FliD_C"/>
    <property type="match status" value="1"/>
</dbReference>
<dbReference type="GO" id="GO:0071973">
    <property type="term" value="P:bacterial-type flagellum-dependent cell motility"/>
    <property type="evidence" value="ECO:0007669"/>
    <property type="project" value="TreeGrafter"/>
</dbReference>
<keyword evidence="11" id="KW-0282">Flagellum</keyword>
<evidence type="ECO:0000256" key="7">
    <source>
        <dbReference type="RuleBase" id="RU362066"/>
    </source>
</evidence>
<dbReference type="GO" id="GO:0009424">
    <property type="term" value="C:bacterial-type flagellum hook"/>
    <property type="evidence" value="ECO:0007669"/>
    <property type="project" value="UniProtKB-UniRule"/>
</dbReference>
<dbReference type="InterPro" id="IPR040026">
    <property type="entry name" value="FliD"/>
</dbReference>
<evidence type="ECO:0000256" key="6">
    <source>
        <dbReference type="ARBA" id="ARBA00025175"/>
    </source>
</evidence>
<evidence type="ECO:0000256" key="2">
    <source>
        <dbReference type="ARBA" id="ARBA00011255"/>
    </source>
</evidence>
<evidence type="ECO:0000256" key="3">
    <source>
        <dbReference type="ARBA" id="ARBA00016246"/>
    </source>
</evidence>
<feature type="domain" description="Flagellar hook-associated protein 2 C-terminal" evidence="9">
    <location>
        <begin position="210"/>
        <end position="478"/>
    </location>
</feature>
<dbReference type="InterPro" id="IPR010809">
    <property type="entry name" value="FliD_C"/>
</dbReference>
<feature type="domain" description="Flagellar hook-associated protein 2 N-terminal" evidence="8">
    <location>
        <begin position="11"/>
        <end position="104"/>
    </location>
</feature>
<organism evidence="11">
    <name type="scientific">Enterobacter chuandaensis</name>
    <dbReference type="NCBI Taxonomy" id="2497875"/>
    <lineage>
        <taxon>Bacteria</taxon>
        <taxon>Pseudomonadati</taxon>
        <taxon>Pseudomonadota</taxon>
        <taxon>Gammaproteobacteria</taxon>
        <taxon>Enterobacterales</taxon>
        <taxon>Enterobacteriaceae</taxon>
        <taxon>Enterobacter</taxon>
        <taxon>Enterobacter cloacae complex</taxon>
    </lineage>
</organism>
<evidence type="ECO:0000256" key="1">
    <source>
        <dbReference type="ARBA" id="ARBA00009764"/>
    </source>
</evidence>
<dbReference type="GO" id="GO:0009421">
    <property type="term" value="C:bacterial-type flagellum filament cap"/>
    <property type="evidence" value="ECO:0007669"/>
    <property type="project" value="InterPro"/>
</dbReference>